<keyword evidence="3" id="KW-0378">Hydrolase</keyword>
<proteinExistence type="inferred from homology"/>
<dbReference type="PROSITE" id="PS51935">
    <property type="entry name" value="NLPC_P60"/>
    <property type="match status" value="1"/>
</dbReference>
<dbReference type="InterPro" id="IPR051202">
    <property type="entry name" value="Peptidase_C40"/>
</dbReference>
<evidence type="ECO:0000313" key="6">
    <source>
        <dbReference type="EMBL" id="ABG65318.1"/>
    </source>
</evidence>
<dbReference type="HOGENOM" id="CLU_016043_13_3_5"/>
<keyword evidence="2" id="KW-0645">Protease</keyword>
<evidence type="ECO:0000256" key="3">
    <source>
        <dbReference type="ARBA" id="ARBA00022801"/>
    </source>
</evidence>
<dbReference type="SUPFAM" id="SSF54001">
    <property type="entry name" value="Cysteine proteinases"/>
    <property type="match status" value="1"/>
</dbReference>
<comment type="similarity">
    <text evidence="1">Belongs to the peptidase C40 family.</text>
</comment>
<dbReference type="OrthoDB" id="9813368at2"/>
<dbReference type="MEROPS" id="C40.001"/>
<dbReference type="GO" id="GO:0006508">
    <property type="term" value="P:proteolysis"/>
    <property type="evidence" value="ECO:0007669"/>
    <property type="project" value="UniProtKB-KW"/>
</dbReference>
<accession>Q11BA7</accession>
<evidence type="ECO:0000256" key="4">
    <source>
        <dbReference type="ARBA" id="ARBA00022807"/>
    </source>
</evidence>
<reference evidence="6" key="1">
    <citation type="submission" date="2006-06" db="EMBL/GenBank/DDBJ databases">
        <title>Complete sequence of chromosome of Chelativorans sp. BNC1.</title>
        <authorList>
            <consortium name="US DOE Joint Genome Institute"/>
            <person name="Copeland A."/>
            <person name="Lucas S."/>
            <person name="Lapidus A."/>
            <person name="Barry K."/>
            <person name="Detter J.C."/>
            <person name="Glavina del Rio T."/>
            <person name="Hammon N."/>
            <person name="Israni S."/>
            <person name="Dalin E."/>
            <person name="Tice H."/>
            <person name="Pitluck S."/>
            <person name="Chertkov O."/>
            <person name="Brettin T."/>
            <person name="Bruce D."/>
            <person name="Han C."/>
            <person name="Tapia R."/>
            <person name="Gilna P."/>
            <person name="Schmutz J."/>
            <person name="Larimer F."/>
            <person name="Land M."/>
            <person name="Hauser L."/>
            <person name="Kyrpides N."/>
            <person name="Mikhailova N."/>
            <person name="Richardson P."/>
        </authorList>
    </citation>
    <scope>NUCLEOTIDE SEQUENCE</scope>
    <source>
        <strain evidence="6">BNC1</strain>
    </source>
</reference>
<keyword evidence="4" id="KW-0788">Thiol protease</keyword>
<gene>
    <name evidence="6" type="ordered locus">Meso_3951</name>
</gene>
<evidence type="ECO:0000256" key="2">
    <source>
        <dbReference type="ARBA" id="ARBA00022670"/>
    </source>
</evidence>
<dbReference type="InterPro" id="IPR000064">
    <property type="entry name" value="NLP_P60_dom"/>
</dbReference>
<protein>
    <submittedName>
        <fullName evidence="6">NLP/P60 protein</fullName>
    </submittedName>
</protein>
<evidence type="ECO:0000259" key="5">
    <source>
        <dbReference type="PROSITE" id="PS51935"/>
    </source>
</evidence>
<name>Q11BA7_CHESB</name>
<dbReference type="Gene3D" id="2.30.30.40">
    <property type="entry name" value="SH3 Domains"/>
    <property type="match status" value="1"/>
</dbReference>
<dbReference type="PANTHER" id="PTHR47053:SF1">
    <property type="entry name" value="MUREIN DD-ENDOPEPTIDASE MEPH-RELATED"/>
    <property type="match status" value="1"/>
</dbReference>
<organism evidence="6">
    <name type="scientific">Chelativorans sp. (strain BNC1)</name>
    <dbReference type="NCBI Taxonomy" id="266779"/>
    <lineage>
        <taxon>Bacteria</taxon>
        <taxon>Pseudomonadati</taxon>
        <taxon>Pseudomonadota</taxon>
        <taxon>Alphaproteobacteria</taxon>
        <taxon>Hyphomicrobiales</taxon>
        <taxon>Phyllobacteriaceae</taxon>
        <taxon>Chelativorans</taxon>
    </lineage>
</organism>
<dbReference type="KEGG" id="mes:Meso_3951"/>
<dbReference type="PANTHER" id="PTHR47053">
    <property type="entry name" value="MUREIN DD-ENDOPEPTIDASE MEPH-RELATED"/>
    <property type="match status" value="1"/>
</dbReference>
<feature type="domain" description="NlpC/P60" evidence="5">
    <location>
        <begin position="161"/>
        <end position="285"/>
    </location>
</feature>
<dbReference type="Pfam" id="PF18348">
    <property type="entry name" value="SH3_16"/>
    <property type="match status" value="1"/>
</dbReference>
<dbReference type="GO" id="GO:0008234">
    <property type="term" value="F:cysteine-type peptidase activity"/>
    <property type="evidence" value="ECO:0007669"/>
    <property type="project" value="UniProtKB-KW"/>
</dbReference>
<dbReference type="Gene3D" id="3.90.1720.10">
    <property type="entry name" value="endopeptidase domain like (from Nostoc punctiforme)"/>
    <property type="match status" value="1"/>
</dbReference>
<dbReference type="STRING" id="266779.Meso_3951"/>
<dbReference type="InterPro" id="IPR038765">
    <property type="entry name" value="Papain-like_cys_pep_sf"/>
</dbReference>
<dbReference type="InterPro" id="IPR041382">
    <property type="entry name" value="SH3_16"/>
</dbReference>
<sequence length="286" mass="31303">MSKPDRRLNAYRPDLADERLRGQVDAARFVAGHPASITAPVVDVHATPDQASGIDTQFLHGDSVLVFDRRQGWAWVQGTRDGYVGYIRESSLGASGFQHTHVLSVPRSFVYPEPELKTPPLAAFSMGARVIVVEEVEKRGTRYALLASGGAMVAGHLRPVGQPESDYVSVAEKFLHTPYLWGGASGFGIDCSGLVQLSMFMAGRQASRDTDMQANYLGTPVDPAEGLIRGDLVFWRGHVAIMTDSQTIIHANGYTMSVSCERLADAIRRIEPFYGKPTGFRRPEQP</sequence>
<dbReference type="eggNOG" id="COG0791">
    <property type="taxonomic scope" value="Bacteria"/>
</dbReference>
<dbReference type="AlphaFoldDB" id="Q11BA7"/>
<dbReference type="EMBL" id="CP000390">
    <property type="protein sequence ID" value="ABG65318.1"/>
    <property type="molecule type" value="Genomic_DNA"/>
</dbReference>
<evidence type="ECO:0000256" key="1">
    <source>
        <dbReference type="ARBA" id="ARBA00007074"/>
    </source>
</evidence>
<dbReference type="Pfam" id="PF00877">
    <property type="entry name" value="NLPC_P60"/>
    <property type="match status" value="1"/>
</dbReference>